<dbReference type="SUPFAM" id="SSF52317">
    <property type="entry name" value="Class I glutamine amidotransferase-like"/>
    <property type="match status" value="1"/>
</dbReference>
<evidence type="ECO:0000313" key="3">
    <source>
        <dbReference type="Proteomes" id="UP000464013"/>
    </source>
</evidence>
<keyword evidence="3" id="KW-1185">Reference proteome</keyword>
<keyword evidence="2" id="KW-0315">Glutamine amidotransferase</keyword>
<proteinExistence type="predicted"/>
<organism evidence="2 3">
    <name type="scientific">Billgrantia tianxiuensis</name>
    <dbReference type="NCBI Taxonomy" id="2497861"/>
    <lineage>
        <taxon>Bacteria</taxon>
        <taxon>Pseudomonadati</taxon>
        <taxon>Pseudomonadota</taxon>
        <taxon>Gammaproteobacteria</taxon>
        <taxon>Oceanospirillales</taxon>
        <taxon>Halomonadaceae</taxon>
        <taxon>Billgrantia</taxon>
    </lineage>
</organism>
<dbReference type="Gene3D" id="3.40.50.880">
    <property type="match status" value="1"/>
</dbReference>
<dbReference type="OrthoDB" id="9813383at2"/>
<dbReference type="KEGG" id="htx:EKK97_21850"/>
<dbReference type="InterPro" id="IPR017926">
    <property type="entry name" value="GATASE"/>
</dbReference>
<dbReference type="RefSeq" id="WP_159555196.1">
    <property type="nucleotide sequence ID" value="NZ_CP035042.1"/>
</dbReference>
<dbReference type="GO" id="GO:0016740">
    <property type="term" value="F:transferase activity"/>
    <property type="evidence" value="ECO:0007669"/>
    <property type="project" value="UniProtKB-KW"/>
</dbReference>
<sequence>MHLHLLQHSPHHGPGRISDWLTSMGHSHTVFHLYADEAPPSLADGDALILLDGPMDILDDARYPWLKRERKLIAKALDGNKPLLGIGMGARMIAAELGATVGRGTFAEVGWHEVTLAPESPFDLPERFTAFMWHRDVFALPDDALPLGGSLGSPVQGFAWDAGRALGLLCHFEVTHASVSELLANDEQPEGSEASPHAQPAESILADGRRFDRLAPLLDRLLSQWIRSAAA</sequence>
<gene>
    <name evidence="2" type="ORF">EKK97_21850</name>
</gene>
<evidence type="ECO:0000313" key="2">
    <source>
        <dbReference type="EMBL" id="QHC51717.1"/>
    </source>
</evidence>
<dbReference type="AlphaFoldDB" id="A0A6I6SUT5"/>
<dbReference type="CDD" id="cd01741">
    <property type="entry name" value="GATase1_1"/>
    <property type="match status" value="1"/>
</dbReference>
<dbReference type="PANTHER" id="PTHR42695:SF5">
    <property type="entry name" value="GLUTAMINE AMIDOTRANSFERASE YLR126C-RELATED"/>
    <property type="match status" value="1"/>
</dbReference>
<dbReference type="PANTHER" id="PTHR42695">
    <property type="entry name" value="GLUTAMINE AMIDOTRANSFERASE YLR126C-RELATED"/>
    <property type="match status" value="1"/>
</dbReference>
<reference evidence="2 3" key="1">
    <citation type="submission" date="2019-01" db="EMBL/GenBank/DDBJ databases">
        <title>Complete genome of a denitifying bacterium Halomons sp. BC-M4-5.</title>
        <authorList>
            <person name="Wang L."/>
            <person name="Shao Z."/>
        </authorList>
    </citation>
    <scope>NUCLEOTIDE SEQUENCE [LARGE SCALE GENOMIC DNA]</scope>
    <source>
        <strain evidence="2 3">BC-M4-5</strain>
    </source>
</reference>
<dbReference type="Pfam" id="PF00117">
    <property type="entry name" value="GATase"/>
    <property type="match status" value="1"/>
</dbReference>
<evidence type="ECO:0000259" key="1">
    <source>
        <dbReference type="Pfam" id="PF00117"/>
    </source>
</evidence>
<accession>A0A6I6SUT5</accession>
<feature type="domain" description="Glutamine amidotransferase" evidence="1">
    <location>
        <begin position="21"/>
        <end position="177"/>
    </location>
</feature>
<protein>
    <submittedName>
        <fullName evidence="2">Type 1 glutamine amidotransferase</fullName>
    </submittedName>
</protein>
<dbReference type="Proteomes" id="UP000464013">
    <property type="component" value="Chromosome"/>
</dbReference>
<dbReference type="EMBL" id="CP035042">
    <property type="protein sequence ID" value="QHC51717.1"/>
    <property type="molecule type" value="Genomic_DNA"/>
</dbReference>
<dbReference type="InterPro" id="IPR044992">
    <property type="entry name" value="ChyE-like"/>
</dbReference>
<dbReference type="GO" id="GO:0005829">
    <property type="term" value="C:cytosol"/>
    <property type="evidence" value="ECO:0007669"/>
    <property type="project" value="TreeGrafter"/>
</dbReference>
<name>A0A6I6SUT5_9GAMM</name>
<dbReference type="InterPro" id="IPR029062">
    <property type="entry name" value="Class_I_gatase-like"/>
</dbReference>
<keyword evidence="2" id="KW-0808">Transferase</keyword>